<organism evidence="1 2">
    <name type="scientific">Rhabditophanes sp. KR3021</name>
    <dbReference type="NCBI Taxonomy" id="114890"/>
    <lineage>
        <taxon>Eukaryota</taxon>
        <taxon>Metazoa</taxon>
        <taxon>Ecdysozoa</taxon>
        <taxon>Nematoda</taxon>
        <taxon>Chromadorea</taxon>
        <taxon>Rhabditida</taxon>
        <taxon>Tylenchina</taxon>
        <taxon>Panagrolaimomorpha</taxon>
        <taxon>Strongyloidoidea</taxon>
        <taxon>Alloionematidae</taxon>
        <taxon>Rhabditophanes</taxon>
    </lineage>
</organism>
<sequence>MDFNEVSNDENILRVPERKIGFRKDSIFDSKEPFFLKNINHKYGEPIESIITNSNYSKMVVGSKKGLLKVYDISQPDKFMNAQDLRTFRQYRPTMYLSTSLSWNKQNENKIVSNVLGNSVVIFDLEANYSDRLFPLSMHQVATKVSFHDNNKDYLLIGFNDGLASIVDLRTDGTQSEYRGAQGSIRDVKFDPNPDQSFNFVTADDGGFISIWDLRYSRSYYCRIPTHRGSVSNVAYHMFNKNLIASCGADKTIRLTNIYDNGKQIAKIDTLAPVQRIAWTNNSCDVWKICASYNNAHTEAGRFYIWDFEQPSAPWKTFELHDGIISDIIWPNSQSKYFFTAGKDGFVKRNLVCDGENPSFYANKTEMCHTVNEVVGVVSKEIKSLAEDFKRDLFIELSHEDSNKMAPKAEEKHSTLFLMKQLEESEQPGFSSKRFECYATKWRCGIDSKMTSCDHNAKVCYEYGDSYTGNKWESLGLLLPYFFSTKDYRRDLFFPEKRMKKKSRHYFDRSRLVHMTHANNISGFESDPELHMAKTLKKRARDQNCVYDLLELFHFPHIPEYVKAYEAEDDHSYWDITKISDEAFDDFDPNLIKMNDVSTETAIERLRRGKMMKDINLSSSDSEEDEAEALGLRKKVTKSSIDETSDLIKSVINFHSISGDVQFLCTFVLMLGEVAEQLVSKRQIEAWFYSYIDLLRRHRLTNIAAYFVKYSINDNIKALSQAVIFLSVKNSFGLMFQGLTKT</sequence>
<protein>
    <submittedName>
        <fullName evidence="2">GATOR complex protein WDR24</fullName>
    </submittedName>
</protein>
<reference evidence="2" key="1">
    <citation type="submission" date="2016-11" db="UniProtKB">
        <authorList>
            <consortium name="WormBaseParasite"/>
        </authorList>
    </citation>
    <scope>IDENTIFICATION</scope>
    <source>
        <strain evidence="2">KR3021</strain>
    </source>
</reference>
<evidence type="ECO:0000313" key="1">
    <source>
        <dbReference type="Proteomes" id="UP000095286"/>
    </source>
</evidence>
<proteinExistence type="predicted"/>
<dbReference type="Proteomes" id="UP000095286">
    <property type="component" value="Unplaced"/>
</dbReference>
<dbReference type="WBParaSite" id="RSKR_0000104600.1">
    <property type="protein sequence ID" value="RSKR_0000104600.1"/>
    <property type="gene ID" value="RSKR_0000104600"/>
</dbReference>
<evidence type="ECO:0000313" key="2">
    <source>
        <dbReference type="WBParaSite" id="RSKR_0000104600.1"/>
    </source>
</evidence>
<name>A0AC35TIY4_9BILA</name>
<accession>A0AC35TIY4</accession>